<evidence type="ECO:0000313" key="2">
    <source>
        <dbReference type="Proteomes" id="UP000324222"/>
    </source>
</evidence>
<keyword evidence="2" id="KW-1185">Reference proteome</keyword>
<accession>A0A5B7D3H1</accession>
<evidence type="ECO:0000313" key="1">
    <source>
        <dbReference type="EMBL" id="MPC14293.1"/>
    </source>
</evidence>
<reference evidence="1 2" key="1">
    <citation type="submission" date="2019-05" db="EMBL/GenBank/DDBJ databases">
        <title>Another draft genome of Portunus trituberculatus and its Hox gene families provides insights of decapod evolution.</title>
        <authorList>
            <person name="Jeong J.-H."/>
            <person name="Song I."/>
            <person name="Kim S."/>
            <person name="Choi T."/>
            <person name="Kim D."/>
            <person name="Ryu S."/>
            <person name="Kim W."/>
        </authorList>
    </citation>
    <scope>NUCLEOTIDE SEQUENCE [LARGE SCALE GENOMIC DNA]</scope>
    <source>
        <tissue evidence="1">Muscle</tissue>
    </source>
</reference>
<comment type="caution">
    <text evidence="1">The sequence shown here is derived from an EMBL/GenBank/DDBJ whole genome shotgun (WGS) entry which is preliminary data.</text>
</comment>
<proteinExistence type="predicted"/>
<name>A0A5B7D3H1_PORTR</name>
<dbReference type="EMBL" id="VSRR010000341">
    <property type="protein sequence ID" value="MPC14293.1"/>
    <property type="molecule type" value="Genomic_DNA"/>
</dbReference>
<protein>
    <submittedName>
        <fullName evidence="1">Uncharacterized protein</fullName>
    </submittedName>
</protein>
<organism evidence="1 2">
    <name type="scientific">Portunus trituberculatus</name>
    <name type="common">Swimming crab</name>
    <name type="synonym">Neptunus trituberculatus</name>
    <dbReference type="NCBI Taxonomy" id="210409"/>
    <lineage>
        <taxon>Eukaryota</taxon>
        <taxon>Metazoa</taxon>
        <taxon>Ecdysozoa</taxon>
        <taxon>Arthropoda</taxon>
        <taxon>Crustacea</taxon>
        <taxon>Multicrustacea</taxon>
        <taxon>Malacostraca</taxon>
        <taxon>Eumalacostraca</taxon>
        <taxon>Eucarida</taxon>
        <taxon>Decapoda</taxon>
        <taxon>Pleocyemata</taxon>
        <taxon>Brachyura</taxon>
        <taxon>Eubrachyura</taxon>
        <taxon>Portunoidea</taxon>
        <taxon>Portunidae</taxon>
        <taxon>Portuninae</taxon>
        <taxon>Portunus</taxon>
    </lineage>
</organism>
<dbReference type="AlphaFoldDB" id="A0A5B7D3H1"/>
<sequence length="105" mass="11730">MQVVEQPVVLGCRCGGEVLLAAPLPASPLGNNRPSRQRCVKIGGFEVESMSRGEQARTTPDLDKKKGKQFLQGMCGLLRQAKWRREWRMVASGEKQQADVVHHFK</sequence>
<gene>
    <name evidence="1" type="ORF">E2C01_007056</name>
</gene>
<dbReference type="Proteomes" id="UP000324222">
    <property type="component" value="Unassembled WGS sequence"/>
</dbReference>